<accession>A0A1I6ZXH4</accession>
<evidence type="ECO:0008006" key="3">
    <source>
        <dbReference type="Google" id="ProtNLM"/>
    </source>
</evidence>
<dbReference type="OrthoDB" id="3657335at2"/>
<dbReference type="AlphaFoldDB" id="A0A1I6ZXH4"/>
<keyword evidence="2" id="KW-1185">Reference proteome</keyword>
<sequence>MVLDQPVTAVYPGITDYVSPATAGSLDSYEGAPGQLGHSDDLGLRRAGERRQLNQAGRLPGAAAAERFIIGLNGTNAGGYSVKLTTNPGGGRGGTCFGNSGGPILIGDTATAVNSFVMNGACAGTGFAYQIDTEDVIAFISGAPGTRPTKSISSPFDALLTGPSCHGR</sequence>
<protein>
    <recommendedName>
        <fullName evidence="3">Trypsin</fullName>
    </recommendedName>
</protein>
<reference evidence="2" key="1">
    <citation type="submission" date="2016-10" db="EMBL/GenBank/DDBJ databases">
        <authorList>
            <person name="Varghese N."/>
            <person name="Submissions S."/>
        </authorList>
    </citation>
    <scope>NUCLEOTIDE SEQUENCE [LARGE SCALE GENOMIC DNA]</scope>
    <source>
        <strain evidence="2">DSM 46136</strain>
    </source>
</reference>
<dbReference type="SUPFAM" id="SSF50494">
    <property type="entry name" value="Trypsin-like serine proteases"/>
    <property type="match status" value="1"/>
</dbReference>
<evidence type="ECO:0000313" key="1">
    <source>
        <dbReference type="EMBL" id="SFT67325.1"/>
    </source>
</evidence>
<name>A0A1I6ZXH4_9ACTN</name>
<proteinExistence type="predicted"/>
<dbReference type="EMBL" id="FPBA01000006">
    <property type="protein sequence ID" value="SFT67325.1"/>
    <property type="molecule type" value="Genomic_DNA"/>
</dbReference>
<organism evidence="1 2">
    <name type="scientific">Geodermatophilus amargosae</name>
    <dbReference type="NCBI Taxonomy" id="1296565"/>
    <lineage>
        <taxon>Bacteria</taxon>
        <taxon>Bacillati</taxon>
        <taxon>Actinomycetota</taxon>
        <taxon>Actinomycetes</taxon>
        <taxon>Geodermatophilales</taxon>
        <taxon>Geodermatophilaceae</taxon>
        <taxon>Geodermatophilus</taxon>
    </lineage>
</organism>
<gene>
    <name evidence="1" type="ORF">SAMN05660657_02326</name>
</gene>
<dbReference type="Proteomes" id="UP000199546">
    <property type="component" value="Unassembled WGS sequence"/>
</dbReference>
<dbReference type="RefSeq" id="WP_139245806.1">
    <property type="nucleotide sequence ID" value="NZ_FPBA01000006.1"/>
</dbReference>
<evidence type="ECO:0000313" key="2">
    <source>
        <dbReference type="Proteomes" id="UP000199546"/>
    </source>
</evidence>
<dbReference type="InterPro" id="IPR009003">
    <property type="entry name" value="Peptidase_S1_PA"/>
</dbReference>
<dbReference type="STRING" id="1296565.SAMN05660657_02326"/>